<dbReference type="WBParaSite" id="ASIM_0001301601-mRNA-1">
    <property type="protein sequence ID" value="ASIM_0001301601-mRNA-1"/>
    <property type="gene ID" value="ASIM_0001301601"/>
</dbReference>
<evidence type="ECO:0000256" key="1">
    <source>
        <dbReference type="SAM" id="MobiDB-lite"/>
    </source>
</evidence>
<feature type="region of interest" description="Disordered" evidence="1">
    <location>
        <begin position="67"/>
        <end position="118"/>
    </location>
</feature>
<dbReference type="OrthoDB" id="1431934at2759"/>
<name>A0A0M3JXE5_ANISI</name>
<dbReference type="AlphaFoldDB" id="A0A0M3JXE5"/>
<keyword evidence="3" id="KW-1185">Reference proteome</keyword>
<reference evidence="4" key="1">
    <citation type="submission" date="2017-02" db="UniProtKB">
        <authorList>
            <consortium name="WormBaseParasite"/>
        </authorList>
    </citation>
    <scope>IDENTIFICATION</scope>
</reference>
<dbReference type="InterPro" id="IPR029071">
    <property type="entry name" value="Ubiquitin-like_domsf"/>
</dbReference>
<evidence type="ECO:0000313" key="3">
    <source>
        <dbReference type="Proteomes" id="UP000267096"/>
    </source>
</evidence>
<accession>A0A0M3JXE5</accession>
<dbReference type="Gene3D" id="3.10.20.90">
    <property type="entry name" value="Phosphatidylinositol 3-kinase Catalytic Subunit, Chain A, domain 1"/>
    <property type="match status" value="1"/>
</dbReference>
<dbReference type="EMBL" id="UYRR01031195">
    <property type="protein sequence ID" value="VDK47460.1"/>
    <property type="molecule type" value="Genomic_DNA"/>
</dbReference>
<protein>
    <submittedName>
        <fullName evidence="4">Ubiquitin-like domain-containing protein</fullName>
    </submittedName>
</protein>
<organism evidence="4">
    <name type="scientific">Anisakis simplex</name>
    <name type="common">Herring worm</name>
    <dbReference type="NCBI Taxonomy" id="6269"/>
    <lineage>
        <taxon>Eukaryota</taxon>
        <taxon>Metazoa</taxon>
        <taxon>Ecdysozoa</taxon>
        <taxon>Nematoda</taxon>
        <taxon>Chromadorea</taxon>
        <taxon>Rhabditida</taxon>
        <taxon>Spirurina</taxon>
        <taxon>Ascaridomorpha</taxon>
        <taxon>Ascaridoidea</taxon>
        <taxon>Anisakidae</taxon>
        <taxon>Anisakis</taxon>
        <taxon>Anisakis simplex complex</taxon>
    </lineage>
</organism>
<dbReference type="SUPFAM" id="SSF54236">
    <property type="entry name" value="Ubiquitin-like"/>
    <property type="match status" value="1"/>
</dbReference>
<reference evidence="2 3" key="2">
    <citation type="submission" date="2018-11" db="EMBL/GenBank/DDBJ databases">
        <authorList>
            <consortium name="Pathogen Informatics"/>
        </authorList>
    </citation>
    <scope>NUCLEOTIDE SEQUENCE [LARGE SCALE GENOMIC DNA]</scope>
</reference>
<evidence type="ECO:0000313" key="4">
    <source>
        <dbReference type="WBParaSite" id="ASIM_0001301601-mRNA-1"/>
    </source>
</evidence>
<evidence type="ECO:0000313" key="2">
    <source>
        <dbReference type="EMBL" id="VDK47460.1"/>
    </source>
</evidence>
<sequence>MLLFVKNQRGRALSIDMDETDTVMQLLKEVLREEGFEVQDAAQSKLIYKDPSGGALPQHWLNPDAKNFRTRRSGSSLTGCSVAKGDNLMDKSVSSTESIEETNESTGRSETSTTTSSN</sequence>
<proteinExistence type="predicted"/>
<gene>
    <name evidence="2" type="ORF">ASIM_LOCUS12482</name>
</gene>
<dbReference type="Proteomes" id="UP000267096">
    <property type="component" value="Unassembled WGS sequence"/>
</dbReference>
<feature type="compositionally biased region" description="Low complexity" evidence="1">
    <location>
        <begin position="104"/>
        <end position="118"/>
    </location>
</feature>